<evidence type="ECO:0000259" key="5">
    <source>
        <dbReference type="Pfam" id="PF04030"/>
    </source>
</evidence>
<organism evidence="6 7">
    <name type="scientific">Podila minutissima</name>
    <dbReference type="NCBI Taxonomy" id="64525"/>
    <lineage>
        <taxon>Eukaryota</taxon>
        <taxon>Fungi</taxon>
        <taxon>Fungi incertae sedis</taxon>
        <taxon>Mucoromycota</taxon>
        <taxon>Mortierellomycotina</taxon>
        <taxon>Mortierellomycetes</taxon>
        <taxon>Mortierellales</taxon>
        <taxon>Mortierellaceae</taxon>
        <taxon>Podila</taxon>
    </lineage>
</organism>
<gene>
    <name evidence="6" type="ORF">BG006_006650</name>
</gene>
<evidence type="ECO:0000256" key="1">
    <source>
        <dbReference type="ARBA" id="ARBA00022630"/>
    </source>
</evidence>
<dbReference type="Gene3D" id="1.10.45.10">
    <property type="entry name" value="Vanillyl-alcohol Oxidase, Chain A, domain 4"/>
    <property type="match status" value="1"/>
</dbReference>
<comment type="caution">
    <text evidence="6">The sequence shown here is derived from an EMBL/GenBank/DDBJ whole genome shotgun (WGS) entry which is preliminary data.</text>
</comment>
<dbReference type="EMBL" id="JAAAUY010000040">
    <property type="protein sequence ID" value="KAF9336986.1"/>
    <property type="molecule type" value="Genomic_DNA"/>
</dbReference>
<dbReference type="Gene3D" id="3.30.465.10">
    <property type="match status" value="1"/>
</dbReference>
<name>A0A9P5VQL7_9FUNG</name>
<dbReference type="Gene3D" id="3.30.43.10">
    <property type="entry name" value="Uridine Diphospho-n-acetylenolpyruvylglucosamine Reductase, domain 2"/>
    <property type="match status" value="1"/>
</dbReference>
<dbReference type="PANTHER" id="PTHR43762:SF1">
    <property type="entry name" value="D-ARABINONO-1,4-LACTONE OXIDASE"/>
    <property type="match status" value="1"/>
</dbReference>
<dbReference type="Proteomes" id="UP000696485">
    <property type="component" value="Unassembled WGS sequence"/>
</dbReference>
<evidence type="ECO:0000256" key="3">
    <source>
        <dbReference type="ARBA" id="ARBA00023002"/>
    </source>
</evidence>
<dbReference type="Gene3D" id="3.40.462.10">
    <property type="entry name" value="FAD-linked oxidases, C-terminal domain"/>
    <property type="match status" value="1"/>
</dbReference>
<dbReference type="InterPro" id="IPR007173">
    <property type="entry name" value="ALO_C"/>
</dbReference>
<feature type="region of interest" description="Disordered" evidence="4">
    <location>
        <begin position="1"/>
        <end position="61"/>
    </location>
</feature>
<dbReference type="InterPro" id="IPR010031">
    <property type="entry name" value="FAD_lactone_oxidase-like"/>
</dbReference>
<feature type="compositionally biased region" description="Low complexity" evidence="4">
    <location>
        <begin position="83"/>
        <end position="97"/>
    </location>
</feature>
<dbReference type="Pfam" id="PF04030">
    <property type="entry name" value="ALO"/>
    <property type="match status" value="1"/>
</dbReference>
<dbReference type="SUPFAM" id="SSF55103">
    <property type="entry name" value="FAD-linked oxidases, C-terminal domain"/>
    <property type="match status" value="1"/>
</dbReference>
<accession>A0A9P5VQL7</accession>
<sequence>MDNFAHRIKEKTRTGFQRLKKDLSEKSAKLTRKPSANEGSSSTSPSVPPKPNDHQQQQSSIEQHVVQLNLSEAPLPQLPIGPHPSSSSTSDPSISHQSDNSQVLYYQRFASSKAGWSNWAGNQSCDPGQIFYPKTLADIQALVVQAKQAGKKMEKCHTPLLDEEGVWTVTVETGVQVKNLDDFLKAHKPPLALPSNVVLDSHGAATHTRTLPDLVTEVTIVGADGHLNTFTRATNPAEFSAATINLGLLGVIYTYTMRVDLPSPQRLLWLPNLGGPKLKAMVEVNDSTELFYWPFNTPALDAANDKLWIKQWQRTKLPVTVPPEQEAIDTLFQNMATEFCNKLLYEYMATHPSCTPFVNSLLFGAFGAAERVQTVADAIHYQAGIENIKCLDMEMAFKCNADYSNVVKAWNYVIDQMYEYSHRNEFPFNLALEMRFVKSPSMLLSNAALECAVYCMMEILSVKGTQGFEVFAAKIAQYWIQECHARPHWAKMWEFIPGIVPYLRTQAEDRFDQFEAVRAKYDPQGMFLNSTFAGLLGH</sequence>
<keyword evidence="3" id="KW-0560">Oxidoreductase</keyword>
<dbReference type="InterPro" id="IPR016164">
    <property type="entry name" value="FAD-linked_Oxase-like_C"/>
</dbReference>
<feature type="compositionally biased region" description="Basic and acidic residues" evidence="4">
    <location>
        <begin position="1"/>
        <end position="28"/>
    </location>
</feature>
<dbReference type="InterPro" id="IPR016171">
    <property type="entry name" value="Vanillyl_alc_oxidase_C-sub2"/>
</dbReference>
<evidence type="ECO:0000256" key="4">
    <source>
        <dbReference type="SAM" id="MobiDB-lite"/>
    </source>
</evidence>
<evidence type="ECO:0000256" key="2">
    <source>
        <dbReference type="ARBA" id="ARBA00022827"/>
    </source>
</evidence>
<dbReference type="GO" id="GO:0003885">
    <property type="term" value="F:D-arabinono-1,4-lactone oxidase activity"/>
    <property type="evidence" value="ECO:0007669"/>
    <property type="project" value="InterPro"/>
</dbReference>
<dbReference type="InterPro" id="IPR016169">
    <property type="entry name" value="FAD-bd_PCMH_sub2"/>
</dbReference>
<dbReference type="SUPFAM" id="SSF56176">
    <property type="entry name" value="FAD-binding/transporter-associated domain-like"/>
    <property type="match status" value="1"/>
</dbReference>
<dbReference type="InterPro" id="IPR016167">
    <property type="entry name" value="FAD-bd_PCMH_sub1"/>
</dbReference>
<protein>
    <recommendedName>
        <fullName evidence="5">D-arabinono-1,4-lactone oxidase C-terminal domain-containing protein</fullName>
    </recommendedName>
</protein>
<dbReference type="AlphaFoldDB" id="A0A9P5VQL7"/>
<dbReference type="GO" id="GO:0050660">
    <property type="term" value="F:flavin adenine dinucleotide binding"/>
    <property type="evidence" value="ECO:0007669"/>
    <property type="project" value="InterPro"/>
</dbReference>
<dbReference type="InterPro" id="IPR016170">
    <property type="entry name" value="Cytok_DH_C_sf"/>
</dbReference>
<keyword evidence="2" id="KW-0274">FAD</keyword>
<dbReference type="InterPro" id="IPR036318">
    <property type="entry name" value="FAD-bd_PCMH-like_sf"/>
</dbReference>
<feature type="region of interest" description="Disordered" evidence="4">
    <location>
        <begin position="74"/>
        <end position="97"/>
    </location>
</feature>
<dbReference type="GO" id="GO:0016020">
    <property type="term" value="C:membrane"/>
    <property type="evidence" value="ECO:0007669"/>
    <property type="project" value="InterPro"/>
</dbReference>
<evidence type="ECO:0000313" key="6">
    <source>
        <dbReference type="EMBL" id="KAF9336986.1"/>
    </source>
</evidence>
<feature type="domain" description="D-arabinono-1,4-lactone oxidase C-terminal" evidence="5">
    <location>
        <begin position="306"/>
        <end position="530"/>
    </location>
</feature>
<evidence type="ECO:0000313" key="7">
    <source>
        <dbReference type="Proteomes" id="UP000696485"/>
    </source>
</evidence>
<keyword evidence="7" id="KW-1185">Reference proteome</keyword>
<reference evidence="6" key="1">
    <citation type="journal article" date="2020" name="Fungal Divers.">
        <title>Resolving the Mortierellaceae phylogeny through synthesis of multi-gene phylogenetics and phylogenomics.</title>
        <authorList>
            <person name="Vandepol N."/>
            <person name="Liber J."/>
            <person name="Desiro A."/>
            <person name="Na H."/>
            <person name="Kennedy M."/>
            <person name="Barry K."/>
            <person name="Grigoriev I.V."/>
            <person name="Miller A.N."/>
            <person name="O'Donnell K."/>
            <person name="Stajich J.E."/>
            <person name="Bonito G."/>
        </authorList>
    </citation>
    <scope>NUCLEOTIDE SEQUENCE</scope>
    <source>
        <strain evidence="6">NVP1</strain>
    </source>
</reference>
<dbReference type="PANTHER" id="PTHR43762">
    <property type="entry name" value="L-GULONOLACTONE OXIDASE"/>
    <property type="match status" value="1"/>
</dbReference>
<proteinExistence type="predicted"/>
<keyword evidence="1" id="KW-0285">Flavoprotein</keyword>